<proteinExistence type="predicted"/>
<accession>A0A811XVB7</accession>
<comment type="caution">
    <text evidence="2">The sequence shown here is derived from an EMBL/GenBank/DDBJ whole genome shotgun (WGS) entry which is preliminary data.</text>
</comment>
<name>A0A811XVB7_NYCPR</name>
<feature type="compositionally biased region" description="Low complexity" evidence="1">
    <location>
        <begin position="60"/>
        <end position="75"/>
    </location>
</feature>
<organism evidence="2 3">
    <name type="scientific">Nyctereutes procyonoides</name>
    <name type="common">Raccoon dog</name>
    <name type="synonym">Canis procyonoides</name>
    <dbReference type="NCBI Taxonomy" id="34880"/>
    <lineage>
        <taxon>Eukaryota</taxon>
        <taxon>Metazoa</taxon>
        <taxon>Chordata</taxon>
        <taxon>Craniata</taxon>
        <taxon>Vertebrata</taxon>
        <taxon>Euteleostomi</taxon>
        <taxon>Mammalia</taxon>
        <taxon>Eutheria</taxon>
        <taxon>Laurasiatheria</taxon>
        <taxon>Carnivora</taxon>
        <taxon>Caniformia</taxon>
        <taxon>Canidae</taxon>
        <taxon>Nyctereutes</taxon>
    </lineage>
</organism>
<dbReference type="EMBL" id="CAJHUB010000649">
    <property type="protein sequence ID" value="CAD7668291.1"/>
    <property type="molecule type" value="Genomic_DNA"/>
</dbReference>
<evidence type="ECO:0000313" key="2">
    <source>
        <dbReference type="EMBL" id="CAD7668291.1"/>
    </source>
</evidence>
<reference evidence="2" key="1">
    <citation type="submission" date="2020-12" db="EMBL/GenBank/DDBJ databases">
        <authorList>
            <consortium name="Molecular Ecology Group"/>
        </authorList>
    </citation>
    <scope>NUCLEOTIDE SEQUENCE</scope>
    <source>
        <strain evidence="2">TBG_1078</strain>
    </source>
</reference>
<feature type="compositionally biased region" description="Pro residues" evidence="1">
    <location>
        <begin position="46"/>
        <end position="59"/>
    </location>
</feature>
<protein>
    <submittedName>
        <fullName evidence="2">(raccoon dog) hypothetical protein</fullName>
    </submittedName>
</protein>
<sequence>MATLRPHKQLPLLLLVSTFPRRPRALATLSGGNSPGTPSFCRPLPRHPAPYPPPRPGPRIPAQGPRRARGSARLPPDAPPDALPPSRPPASLPAGPGCARASAAPPTEAGSGRGLRGPG</sequence>
<feature type="region of interest" description="Disordered" evidence="1">
    <location>
        <begin position="25"/>
        <end position="119"/>
    </location>
</feature>
<dbReference type="Proteomes" id="UP000645828">
    <property type="component" value="Unassembled WGS sequence"/>
</dbReference>
<dbReference type="AlphaFoldDB" id="A0A811XVB7"/>
<keyword evidence="3" id="KW-1185">Reference proteome</keyword>
<evidence type="ECO:0000313" key="3">
    <source>
        <dbReference type="Proteomes" id="UP000645828"/>
    </source>
</evidence>
<gene>
    <name evidence="2" type="ORF">NYPRO_LOCUS1539</name>
</gene>
<feature type="compositionally biased region" description="Pro residues" evidence="1">
    <location>
        <begin position="76"/>
        <end position="91"/>
    </location>
</feature>
<evidence type="ECO:0000256" key="1">
    <source>
        <dbReference type="SAM" id="MobiDB-lite"/>
    </source>
</evidence>